<organism evidence="5 6">
    <name type="scientific">Chelativorans composti</name>
    <dbReference type="NCBI Taxonomy" id="768533"/>
    <lineage>
        <taxon>Bacteria</taxon>
        <taxon>Pseudomonadati</taxon>
        <taxon>Pseudomonadota</taxon>
        <taxon>Alphaproteobacteria</taxon>
        <taxon>Hyphomicrobiales</taxon>
        <taxon>Phyllobacteriaceae</taxon>
        <taxon>Chelativorans</taxon>
    </lineage>
</organism>
<evidence type="ECO:0000313" key="6">
    <source>
        <dbReference type="Proteomes" id="UP001597373"/>
    </source>
</evidence>
<keyword evidence="1" id="KW-0229">DNA integration</keyword>
<dbReference type="PANTHER" id="PTHR30349">
    <property type="entry name" value="PHAGE INTEGRASE-RELATED"/>
    <property type="match status" value="1"/>
</dbReference>
<name>A0ABW5DC83_9HYPH</name>
<dbReference type="InterPro" id="IPR013762">
    <property type="entry name" value="Integrase-like_cat_sf"/>
</dbReference>
<evidence type="ECO:0000256" key="2">
    <source>
        <dbReference type="ARBA" id="ARBA00023125"/>
    </source>
</evidence>
<dbReference type="Gene3D" id="1.10.150.130">
    <property type="match status" value="1"/>
</dbReference>
<evidence type="ECO:0000313" key="5">
    <source>
        <dbReference type="EMBL" id="MFD2258230.1"/>
    </source>
</evidence>
<keyword evidence="6" id="KW-1185">Reference proteome</keyword>
<keyword evidence="2" id="KW-0238">DNA-binding</keyword>
<dbReference type="InterPro" id="IPR011010">
    <property type="entry name" value="DNA_brk_join_enz"/>
</dbReference>
<dbReference type="InterPro" id="IPR002104">
    <property type="entry name" value="Integrase_catalytic"/>
</dbReference>
<accession>A0ABW5DC83</accession>
<dbReference type="Proteomes" id="UP001597373">
    <property type="component" value="Unassembled WGS sequence"/>
</dbReference>
<dbReference type="PANTHER" id="PTHR30349:SF94">
    <property type="entry name" value="INTEGRASE_RECOMBINASE HI_1414-RELATED"/>
    <property type="match status" value="1"/>
</dbReference>
<dbReference type="CDD" id="cd00796">
    <property type="entry name" value="INT_Rci_Hp1_C"/>
    <property type="match status" value="1"/>
</dbReference>
<dbReference type="InterPro" id="IPR010998">
    <property type="entry name" value="Integrase_recombinase_N"/>
</dbReference>
<evidence type="ECO:0000259" key="4">
    <source>
        <dbReference type="PROSITE" id="PS51898"/>
    </source>
</evidence>
<keyword evidence="3" id="KW-0233">DNA recombination</keyword>
<feature type="domain" description="Tyr recombinase" evidence="4">
    <location>
        <begin position="161"/>
        <end position="329"/>
    </location>
</feature>
<evidence type="ECO:0000256" key="1">
    <source>
        <dbReference type="ARBA" id="ARBA00022908"/>
    </source>
</evidence>
<dbReference type="RefSeq" id="WP_345097613.1">
    <property type="nucleotide sequence ID" value="NZ_BAABGS010000003.1"/>
</dbReference>
<comment type="caution">
    <text evidence="5">The sequence shown here is derived from an EMBL/GenBank/DDBJ whole genome shotgun (WGS) entry which is preliminary data.</text>
</comment>
<protein>
    <submittedName>
        <fullName evidence="5">Tyrosine-type recombinase/integrase</fullName>
    </submittedName>
</protein>
<dbReference type="Gene3D" id="1.10.443.10">
    <property type="entry name" value="Intergrase catalytic core"/>
    <property type="match status" value="1"/>
</dbReference>
<reference evidence="6" key="1">
    <citation type="journal article" date="2019" name="Int. J. Syst. Evol. Microbiol.">
        <title>The Global Catalogue of Microorganisms (GCM) 10K type strain sequencing project: providing services to taxonomists for standard genome sequencing and annotation.</title>
        <authorList>
            <consortium name="The Broad Institute Genomics Platform"/>
            <consortium name="The Broad Institute Genome Sequencing Center for Infectious Disease"/>
            <person name="Wu L."/>
            <person name="Ma J."/>
        </authorList>
    </citation>
    <scope>NUCLEOTIDE SEQUENCE [LARGE SCALE GENOMIC DNA]</scope>
    <source>
        <strain evidence="6">KCTC 23707</strain>
    </source>
</reference>
<dbReference type="EMBL" id="JBHUIR010000002">
    <property type="protein sequence ID" value="MFD2258230.1"/>
    <property type="molecule type" value="Genomic_DNA"/>
</dbReference>
<sequence>MATFRKRGSRWQAQIRRLGQKPISKTFTHKRDAEAWARQTEAALERSEPWQDQISPVTLLLKDALRRYCNEITPAKRGASAETYRIRKMMRAPLANMQLANIGVRDIAIYRDQRLRLVANDSVRKELQILRQVFELARTEWGYGIGVNPLAQVRLPPPGAARVRRISQAEAMAIASAMRSTRNVVVVYVIRFAVMTGMRRSEILNVLWKDVDWTNSTLLIPKTKNGHSRTVPLSPHAFELLRNLHSKKLDPNRAFPISANAFRLAWQRLRDRSGVQDLRFHDLRHEAISRFFEQGLSLPEVALISGHRDPRQLMRYTHMDALKIARKLGLRGDHDLAI</sequence>
<evidence type="ECO:0000256" key="3">
    <source>
        <dbReference type="ARBA" id="ARBA00023172"/>
    </source>
</evidence>
<dbReference type="PROSITE" id="PS51898">
    <property type="entry name" value="TYR_RECOMBINASE"/>
    <property type="match status" value="1"/>
</dbReference>
<dbReference type="SUPFAM" id="SSF56349">
    <property type="entry name" value="DNA breaking-rejoining enzymes"/>
    <property type="match status" value="1"/>
</dbReference>
<dbReference type="InterPro" id="IPR050090">
    <property type="entry name" value="Tyrosine_recombinase_XerCD"/>
</dbReference>
<gene>
    <name evidence="5" type="ORF">ACFSMZ_00410</name>
</gene>
<proteinExistence type="predicted"/>
<dbReference type="Pfam" id="PF00589">
    <property type="entry name" value="Phage_integrase"/>
    <property type="match status" value="1"/>
</dbReference>